<dbReference type="FunFam" id="1.10.1040.10:FF:000001">
    <property type="entry name" value="Glycerol-3-phosphate dehydrogenase [NAD(P)+]"/>
    <property type="match status" value="1"/>
</dbReference>
<feature type="domain" description="Glycerol-3-phosphate dehydrogenase NAD-dependent N-terminal" evidence="4">
    <location>
        <begin position="1"/>
        <end position="42"/>
    </location>
</feature>
<dbReference type="EMBL" id="UINC01004592">
    <property type="protein sequence ID" value="SVA15475.1"/>
    <property type="molecule type" value="Genomic_DNA"/>
</dbReference>
<dbReference type="SUPFAM" id="SSF48179">
    <property type="entry name" value="6-phosphogluconate dehydrogenase C-terminal domain-like"/>
    <property type="match status" value="1"/>
</dbReference>
<dbReference type="InterPro" id="IPR008927">
    <property type="entry name" value="6-PGluconate_DH-like_C_sf"/>
</dbReference>
<evidence type="ECO:0000259" key="4">
    <source>
        <dbReference type="Pfam" id="PF01210"/>
    </source>
</evidence>
<evidence type="ECO:0000259" key="5">
    <source>
        <dbReference type="Pfam" id="PF07479"/>
    </source>
</evidence>
<dbReference type="Pfam" id="PF07479">
    <property type="entry name" value="NAD_Gly3P_dh_C"/>
    <property type="match status" value="1"/>
</dbReference>
<sequence length="218" mass="22447">MTQVLLEELSGVGAARICALSGPNLAGEIVQGKPSSTVVASISELSCKKSQVALNSSHLRVYTNSDLIGVEIAGALKNVTAIAVGISDGLGYGNNAKASLITRGLAEISRLGSSLGAEKMTFSGLAGMGDLIATCSSSLSRNNKVGRMLAEGKTLTNIEKSMDNIAEGIGTTKAVTSMAERLGIHMPLAQSVHNVLFEGMSPRAAVAALMDRTPTSER</sequence>
<evidence type="ECO:0000256" key="2">
    <source>
        <dbReference type="ARBA" id="ARBA00023002"/>
    </source>
</evidence>
<protein>
    <submittedName>
        <fullName evidence="6">Uncharacterized protein</fullName>
    </submittedName>
</protein>
<proteinExistence type="inferred from homology"/>
<dbReference type="SUPFAM" id="SSF51735">
    <property type="entry name" value="NAD(P)-binding Rossmann-fold domains"/>
    <property type="match status" value="1"/>
</dbReference>
<dbReference type="InterPro" id="IPR006168">
    <property type="entry name" value="G3P_DH_NAD-dep"/>
</dbReference>
<dbReference type="GO" id="GO:0047952">
    <property type="term" value="F:glycerol-3-phosphate dehydrogenase [NAD(P)+] activity"/>
    <property type="evidence" value="ECO:0007669"/>
    <property type="project" value="TreeGrafter"/>
</dbReference>
<dbReference type="PANTHER" id="PTHR11728">
    <property type="entry name" value="GLYCEROL-3-PHOSPHATE DEHYDROGENASE"/>
    <property type="match status" value="1"/>
</dbReference>
<dbReference type="PROSITE" id="PS00957">
    <property type="entry name" value="NAD_G3PDH"/>
    <property type="match status" value="1"/>
</dbReference>
<dbReference type="AlphaFoldDB" id="A0A381TH74"/>
<keyword evidence="3" id="KW-0520">NAD</keyword>
<organism evidence="6">
    <name type="scientific">marine metagenome</name>
    <dbReference type="NCBI Taxonomy" id="408172"/>
    <lineage>
        <taxon>unclassified sequences</taxon>
        <taxon>metagenomes</taxon>
        <taxon>ecological metagenomes</taxon>
    </lineage>
</organism>
<dbReference type="InterPro" id="IPR011128">
    <property type="entry name" value="G3P_DH_NAD-dep_N"/>
</dbReference>
<dbReference type="GO" id="GO:0005829">
    <property type="term" value="C:cytosol"/>
    <property type="evidence" value="ECO:0007669"/>
    <property type="project" value="TreeGrafter"/>
</dbReference>
<dbReference type="InterPro" id="IPR036291">
    <property type="entry name" value="NAD(P)-bd_dom_sf"/>
</dbReference>
<gene>
    <name evidence="6" type="ORF">METZ01_LOCUS68329</name>
</gene>
<evidence type="ECO:0000256" key="1">
    <source>
        <dbReference type="ARBA" id="ARBA00011009"/>
    </source>
</evidence>
<keyword evidence="2" id="KW-0560">Oxidoreductase</keyword>
<name>A0A381TH74_9ZZZZ</name>
<dbReference type="Gene3D" id="3.40.50.720">
    <property type="entry name" value="NAD(P)-binding Rossmann-like Domain"/>
    <property type="match status" value="1"/>
</dbReference>
<feature type="domain" description="Glycerol-3-phosphate dehydrogenase NAD-dependent C-terminal" evidence="5">
    <location>
        <begin position="66"/>
        <end position="206"/>
    </location>
</feature>
<dbReference type="Pfam" id="PF01210">
    <property type="entry name" value="NAD_Gly3P_dh_N"/>
    <property type="match status" value="1"/>
</dbReference>
<dbReference type="InterPro" id="IPR006109">
    <property type="entry name" value="G3P_DH_NAD-dep_C"/>
</dbReference>
<reference evidence="6" key="1">
    <citation type="submission" date="2018-05" db="EMBL/GenBank/DDBJ databases">
        <authorList>
            <person name="Lanie J.A."/>
            <person name="Ng W.-L."/>
            <person name="Kazmierczak K.M."/>
            <person name="Andrzejewski T.M."/>
            <person name="Davidsen T.M."/>
            <person name="Wayne K.J."/>
            <person name="Tettelin H."/>
            <person name="Glass J.I."/>
            <person name="Rusch D."/>
            <person name="Podicherti R."/>
            <person name="Tsui H.-C.T."/>
            <person name="Winkler M.E."/>
        </authorList>
    </citation>
    <scope>NUCLEOTIDE SEQUENCE</scope>
</reference>
<evidence type="ECO:0000256" key="3">
    <source>
        <dbReference type="ARBA" id="ARBA00023027"/>
    </source>
</evidence>
<evidence type="ECO:0000313" key="6">
    <source>
        <dbReference type="EMBL" id="SVA15475.1"/>
    </source>
</evidence>
<accession>A0A381TH74</accession>
<dbReference type="NCBIfam" id="NF000940">
    <property type="entry name" value="PRK00094.1-2"/>
    <property type="match status" value="1"/>
</dbReference>
<dbReference type="InterPro" id="IPR013328">
    <property type="entry name" value="6PGD_dom2"/>
</dbReference>
<dbReference type="PRINTS" id="PR00077">
    <property type="entry name" value="GPDHDRGNASE"/>
</dbReference>
<dbReference type="PANTHER" id="PTHR11728:SF1">
    <property type="entry name" value="GLYCEROL-3-PHOSPHATE DEHYDROGENASE [NAD(+)] 2, CHLOROPLASTIC"/>
    <property type="match status" value="1"/>
</dbReference>
<dbReference type="GO" id="GO:0046168">
    <property type="term" value="P:glycerol-3-phosphate catabolic process"/>
    <property type="evidence" value="ECO:0007669"/>
    <property type="project" value="InterPro"/>
</dbReference>
<dbReference type="GO" id="GO:0051287">
    <property type="term" value="F:NAD binding"/>
    <property type="evidence" value="ECO:0007669"/>
    <property type="project" value="InterPro"/>
</dbReference>
<dbReference type="NCBIfam" id="NF000942">
    <property type="entry name" value="PRK00094.1-4"/>
    <property type="match status" value="1"/>
</dbReference>
<dbReference type="Gene3D" id="1.10.1040.10">
    <property type="entry name" value="N-(1-d-carboxylethyl)-l-norvaline Dehydrogenase, domain 2"/>
    <property type="match status" value="1"/>
</dbReference>
<comment type="similarity">
    <text evidence="1">Belongs to the NAD-dependent glycerol-3-phosphate dehydrogenase family.</text>
</comment>
<dbReference type="GO" id="GO:0005975">
    <property type="term" value="P:carbohydrate metabolic process"/>
    <property type="evidence" value="ECO:0007669"/>
    <property type="project" value="InterPro"/>
</dbReference>